<evidence type="ECO:0000256" key="2">
    <source>
        <dbReference type="ARBA" id="ARBA00022679"/>
    </source>
</evidence>
<evidence type="ECO:0000256" key="1">
    <source>
        <dbReference type="ARBA" id="ARBA00001946"/>
    </source>
</evidence>
<dbReference type="EMBL" id="MN738868">
    <property type="protein sequence ID" value="QHT29092.1"/>
    <property type="molecule type" value="Genomic_DNA"/>
</dbReference>
<dbReference type="Gene3D" id="1.10.600.10">
    <property type="entry name" value="Farnesyl Diphosphate Synthase"/>
    <property type="match status" value="1"/>
</dbReference>
<dbReference type="SUPFAM" id="SSF48576">
    <property type="entry name" value="Terpenoid synthases"/>
    <property type="match status" value="1"/>
</dbReference>
<dbReference type="PROSITE" id="PS00444">
    <property type="entry name" value="POLYPRENYL_SYNTHASE_2"/>
    <property type="match status" value="1"/>
</dbReference>
<evidence type="ECO:0000256" key="5">
    <source>
        <dbReference type="ARBA" id="ARBA00023229"/>
    </source>
</evidence>
<evidence type="ECO:0000256" key="4">
    <source>
        <dbReference type="ARBA" id="ARBA00022842"/>
    </source>
</evidence>
<evidence type="ECO:0000313" key="6">
    <source>
        <dbReference type="EMBL" id="QHT29092.1"/>
    </source>
</evidence>
<dbReference type="PANTHER" id="PTHR43281:SF1">
    <property type="entry name" value="FARNESYL DIPHOSPHATE SYNTHASE"/>
    <property type="match status" value="1"/>
</dbReference>
<keyword evidence="4" id="KW-0460">Magnesium</keyword>
<reference evidence="6" key="1">
    <citation type="journal article" date="2020" name="Nature">
        <title>Giant virus diversity and host interactions through global metagenomics.</title>
        <authorList>
            <person name="Schulz F."/>
            <person name="Roux S."/>
            <person name="Paez-Espino D."/>
            <person name="Jungbluth S."/>
            <person name="Walsh D.A."/>
            <person name="Denef V.J."/>
            <person name="McMahon K.D."/>
            <person name="Konstantinidis K.T."/>
            <person name="Eloe-Fadrosh E.A."/>
            <person name="Kyrpides N.C."/>
            <person name="Woyke T."/>
        </authorList>
    </citation>
    <scope>NUCLEOTIDE SEQUENCE</scope>
    <source>
        <strain evidence="6">GVMAG-M-3300001351-8</strain>
    </source>
</reference>
<dbReference type="InterPro" id="IPR033749">
    <property type="entry name" value="Polyprenyl_synt_CS"/>
</dbReference>
<dbReference type="InterPro" id="IPR008949">
    <property type="entry name" value="Isoprenoid_synthase_dom_sf"/>
</dbReference>
<sequence>MDTYNFTSYKQLFNTNLETILKKEIDSKPLYEMVMYALDGGKRLRPVISIDNCLGMGGKLDDVINFAVAIELIHNSSLIIDDLPCMDNDDYRRNKLSFHIKYGEYKAQIVSNVMVNIALKLIYYNFRYLEQEQLTIIINNIVKNLGILGAAGGQLIDLTPIYTENKKDLMNTIDNKDMIKDLFNKKTASFFEIAFLGGYISGKGSINNLENIKNASYHFGLAFQIYDDFDDVLQDSLRKNNNLLDPNYINNFGLEEAKKEFNNSKDNFIKNMLELNIYSPTMKELITILSKRID</sequence>
<name>A0A6C0EK47_9ZZZZ</name>
<dbReference type="InterPro" id="IPR000092">
    <property type="entry name" value="Polyprenyl_synt"/>
</dbReference>
<evidence type="ECO:0008006" key="7">
    <source>
        <dbReference type="Google" id="ProtNLM"/>
    </source>
</evidence>
<evidence type="ECO:0000256" key="3">
    <source>
        <dbReference type="ARBA" id="ARBA00022723"/>
    </source>
</evidence>
<dbReference type="GO" id="GO:0008299">
    <property type="term" value="P:isoprenoid biosynthetic process"/>
    <property type="evidence" value="ECO:0007669"/>
    <property type="project" value="UniProtKB-KW"/>
</dbReference>
<keyword evidence="3" id="KW-0479">Metal-binding</keyword>
<proteinExistence type="predicted"/>
<dbReference type="GO" id="GO:0046872">
    <property type="term" value="F:metal ion binding"/>
    <property type="evidence" value="ECO:0007669"/>
    <property type="project" value="UniProtKB-KW"/>
</dbReference>
<keyword evidence="2" id="KW-0808">Transferase</keyword>
<keyword evidence="5" id="KW-0414">Isoprene biosynthesis</keyword>
<dbReference type="Pfam" id="PF00348">
    <property type="entry name" value="polyprenyl_synt"/>
    <property type="match status" value="1"/>
</dbReference>
<organism evidence="6">
    <name type="scientific">viral metagenome</name>
    <dbReference type="NCBI Taxonomy" id="1070528"/>
    <lineage>
        <taxon>unclassified sequences</taxon>
        <taxon>metagenomes</taxon>
        <taxon>organismal metagenomes</taxon>
    </lineage>
</organism>
<dbReference type="PANTHER" id="PTHR43281">
    <property type="entry name" value="FARNESYL DIPHOSPHATE SYNTHASE"/>
    <property type="match status" value="1"/>
</dbReference>
<dbReference type="AlphaFoldDB" id="A0A6C0EK47"/>
<dbReference type="GO" id="GO:0004659">
    <property type="term" value="F:prenyltransferase activity"/>
    <property type="evidence" value="ECO:0007669"/>
    <property type="project" value="InterPro"/>
</dbReference>
<protein>
    <recommendedName>
        <fullName evidence="7">Polyprenyl synthetase</fullName>
    </recommendedName>
</protein>
<accession>A0A6C0EK47</accession>
<comment type="cofactor">
    <cofactor evidence="1">
        <name>Mg(2+)</name>
        <dbReference type="ChEBI" id="CHEBI:18420"/>
    </cofactor>
</comment>
<dbReference type="SFLD" id="SFLDS00005">
    <property type="entry name" value="Isoprenoid_Synthase_Type_I"/>
    <property type="match status" value="1"/>
</dbReference>